<dbReference type="InterPro" id="IPR023212">
    <property type="entry name" value="Hsp33_helix_hairpin_bin_dom_sf"/>
</dbReference>
<evidence type="ECO:0000313" key="6">
    <source>
        <dbReference type="EMBL" id="CAA6803140.1"/>
    </source>
</evidence>
<dbReference type="SUPFAM" id="SSF118352">
    <property type="entry name" value="HSP33 redox switch-like"/>
    <property type="match status" value="1"/>
</dbReference>
<dbReference type="Gene3D" id="3.90.1280.10">
    <property type="entry name" value="HSP33 redox switch-like"/>
    <property type="match status" value="1"/>
</dbReference>
<dbReference type="InterPro" id="IPR016153">
    <property type="entry name" value="Heat_shock_Hsp33_N"/>
</dbReference>
<dbReference type="PANTHER" id="PTHR30111:SF1">
    <property type="entry name" value="33 KDA CHAPERONIN"/>
    <property type="match status" value="1"/>
</dbReference>
<keyword evidence="3" id="KW-1015">Disulfide bond</keyword>
<dbReference type="InterPro" id="IPR016154">
    <property type="entry name" value="Heat_shock_Hsp33_C"/>
</dbReference>
<organism evidence="6">
    <name type="scientific">uncultured Thiotrichaceae bacterium</name>
    <dbReference type="NCBI Taxonomy" id="298394"/>
    <lineage>
        <taxon>Bacteria</taxon>
        <taxon>Pseudomonadati</taxon>
        <taxon>Pseudomonadota</taxon>
        <taxon>Gammaproteobacteria</taxon>
        <taxon>Thiotrichales</taxon>
        <taxon>Thiotrichaceae</taxon>
        <taxon>environmental samples</taxon>
    </lineage>
</organism>
<keyword evidence="1" id="KW-0963">Cytoplasm</keyword>
<dbReference type="EMBL" id="CACVAY010000014">
    <property type="protein sequence ID" value="CAA6803140.1"/>
    <property type="molecule type" value="Genomic_DNA"/>
</dbReference>
<dbReference type="InterPro" id="IPR000397">
    <property type="entry name" value="Heat_shock_Hsp33"/>
</dbReference>
<evidence type="ECO:0000256" key="3">
    <source>
        <dbReference type="ARBA" id="ARBA00023157"/>
    </source>
</evidence>
<dbReference type="SUPFAM" id="SSF64397">
    <property type="entry name" value="Hsp33 domain"/>
    <property type="match status" value="1"/>
</dbReference>
<evidence type="ECO:0000256" key="4">
    <source>
        <dbReference type="ARBA" id="ARBA00023186"/>
    </source>
</evidence>
<feature type="non-terminal residue" evidence="6">
    <location>
        <position position="1"/>
    </location>
</feature>
<dbReference type="GO" id="GO:0051082">
    <property type="term" value="F:unfolded protein binding"/>
    <property type="evidence" value="ECO:0007669"/>
    <property type="project" value="InterPro"/>
</dbReference>
<accession>A0A6S6S0Z9</accession>
<dbReference type="GO" id="GO:0005737">
    <property type="term" value="C:cytoplasm"/>
    <property type="evidence" value="ECO:0007669"/>
    <property type="project" value="InterPro"/>
</dbReference>
<gene>
    <name evidence="6" type="ORF">HELGO_WM30132</name>
</gene>
<reference evidence="6" key="1">
    <citation type="submission" date="2020-01" db="EMBL/GenBank/DDBJ databases">
        <authorList>
            <person name="Meier V. D."/>
            <person name="Meier V D."/>
        </authorList>
    </citation>
    <scope>NUCLEOTIDE SEQUENCE</scope>
    <source>
        <strain evidence="6">HLG_WM_MAG_07</strain>
    </source>
</reference>
<name>A0A6S6S0Z9_9GAMM</name>
<dbReference type="AlphaFoldDB" id="A0A6S6S0Z9"/>
<dbReference type="PANTHER" id="PTHR30111">
    <property type="entry name" value="33 KDA CHAPERONIN"/>
    <property type="match status" value="1"/>
</dbReference>
<evidence type="ECO:0000256" key="5">
    <source>
        <dbReference type="ARBA" id="ARBA00023284"/>
    </source>
</evidence>
<evidence type="ECO:0000256" key="1">
    <source>
        <dbReference type="ARBA" id="ARBA00022490"/>
    </source>
</evidence>
<sequence length="161" mass="18364">GIVAMQGDSMQDCFQEYFQQSEQLETQLWLAADEQSCAGFLLQRLPGERNDEDGWERATQLASTLSTNDLLKTDRDLLIHQLYHQETVKLYPADHIKFRCGCSIERIEAVIQSLGEEEANNIIKEQGKIDVDCEFCNKHYELASTDVSRLFAPLPPSDTQH</sequence>
<keyword evidence="5" id="KW-0676">Redox-active center</keyword>
<dbReference type="Gene3D" id="1.10.287.480">
    <property type="entry name" value="helix hairpin bin"/>
    <property type="match status" value="1"/>
</dbReference>
<dbReference type="Gene3D" id="3.55.30.10">
    <property type="entry name" value="Hsp33 domain"/>
    <property type="match status" value="1"/>
</dbReference>
<dbReference type="GO" id="GO:0042026">
    <property type="term" value="P:protein refolding"/>
    <property type="evidence" value="ECO:0007669"/>
    <property type="project" value="TreeGrafter"/>
</dbReference>
<protein>
    <submittedName>
        <fullName evidence="6">33 kDa chaperonin</fullName>
    </submittedName>
</protein>
<evidence type="ECO:0000256" key="2">
    <source>
        <dbReference type="ARBA" id="ARBA00022833"/>
    </source>
</evidence>
<keyword evidence="2" id="KW-0862">Zinc</keyword>
<dbReference type="GO" id="GO:0044183">
    <property type="term" value="F:protein folding chaperone"/>
    <property type="evidence" value="ECO:0007669"/>
    <property type="project" value="TreeGrafter"/>
</dbReference>
<keyword evidence="4" id="KW-0143">Chaperone</keyword>
<proteinExistence type="predicted"/>
<dbReference type="Pfam" id="PF01430">
    <property type="entry name" value="HSP33"/>
    <property type="match status" value="1"/>
</dbReference>